<dbReference type="SUPFAM" id="SSF53850">
    <property type="entry name" value="Periplasmic binding protein-like II"/>
    <property type="match status" value="1"/>
</dbReference>
<dbReference type="AlphaFoldDB" id="A0A852ZTC7"/>
<dbReference type="InterPro" id="IPR000847">
    <property type="entry name" value="LysR_HTH_N"/>
</dbReference>
<dbReference type="GO" id="GO:0032993">
    <property type="term" value="C:protein-DNA complex"/>
    <property type="evidence" value="ECO:0007669"/>
    <property type="project" value="TreeGrafter"/>
</dbReference>
<name>A0A852ZTC7_9ACTN</name>
<evidence type="ECO:0000313" key="7">
    <source>
        <dbReference type="Proteomes" id="UP000567795"/>
    </source>
</evidence>
<evidence type="ECO:0000256" key="4">
    <source>
        <dbReference type="ARBA" id="ARBA00023163"/>
    </source>
</evidence>
<dbReference type="EMBL" id="JACBZD010000001">
    <property type="protein sequence ID" value="NYI05663.1"/>
    <property type="molecule type" value="Genomic_DNA"/>
</dbReference>
<dbReference type="GO" id="GO:0003700">
    <property type="term" value="F:DNA-binding transcription factor activity"/>
    <property type="evidence" value="ECO:0007669"/>
    <property type="project" value="InterPro"/>
</dbReference>
<dbReference type="PANTHER" id="PTHR30346">
    <property type="entry name" value="TRANSCRIPTIONAL DUAL REGULATOR HCAR-RELATED"/>
    <property type="match status" value="1"/>
</dbReference>
<sequence length="293" mass="31531">MDEAHLRELRYFAVVAEEGHVTRAARRLFVSQPAVSKQLRALEGRLGFELFQRTPRGMALSPAGAALLPAVRDVLERWQDGLTAARAASEKRELVVGMQTAIGRGVQGPAVRLFRERMPRWSVSLRLVGWEDPSVGLADGSSDVAFGWLPMPVDGLATHLLATERRFVALPSWHPLTGRAEVPFEELLDEPFLALPEAAGPVRDFWLALDQRGVAPMVLGGVASGPDEVFEGVASGLGVVLLAEGNARLYQRPGVVCRPVAGLPPAELVLAWRAADDRAAVGAFVAAVRETAA</sequence>
<comment type="similarity">
    <text evidence="1">Belongs to the LysR transcriptional regulatory family.</text>
</comment>
<evidence type="ECO:0000256" key="3">
    <source>
        <dbReference type="ARBA" id="ARBA00023125"/>
    </source>
</evidence>
<evidence type="ECO:0000256" key="1">
    <source>
        <dbReference type="ARBA" id="ARBA00009437"/>
    </source>
</evidence>
<evidence type="ECO:0000256" key="2">
    <source>
        <dbReference type="ARBA" id="ARBA00023015"/>
    </source>
</evidence>
<dbReference type="Gene3D" id="3.40.190.10">
    <property type="entry name" value="Periplasmic binding protein-like II"/>
    <property type="match status" value="2"/>
</dbReference>
<dbReference type="FunFam" id="1.10.10.10:FF:000001">
    <property type="entry name" value="LysR family transcriptional regulator"/>
    <property type="match status" value="1"/>
</dbReference>
<reference evidence="6 7" key="1">
    <citation type="submission" date="2020-07" db="EMBL/GenBank/DDBJ databases">
        <title>Sequencing the genomes of 1000 actinobacteria strains.</title>
        <authorList>
            <person name="Klenk H.-P."/>
        </authorList>
    </citation>
    <scope>NUCLEOTIDE SEQUENCE [LARGE SCALE GENOMIC DNA]</scope>
    <source>
        <strain evidence="6 7">DSM 42178</strain>
    </source>
</reference>
<dbReference type="Gene3D" id="1.10.10.10">
    <property type="entry name" value="Winged helix-like DNA-binding domain superfamily/Winged helix DNA-binding domain"/>
    <property type="match status" value="1"/>
</dbReference>
<keyword evidence="7" id="KW-1185">Reference proteome</keyword>
<dbReference type="PRINTS" id="PR00039">
    <property type="entry name" value="HTHLYSR"/>
</dbReference>
<dbReference type="PROSITE" id="PS50931">
    <property type="entry name" value="HTH_LYSR"/>
    <property type="match status" value="1"/>
</dbReference>
<comment type="caution">
    <text evidence="6">The sequence shown here is derived from an EMBL/GenBank/DDBJ whole genome shotgun (WGS) entry which is preliminary data.</text>
</comment>
<keyword evidence="3 6" id="KW-0238">DNA-binding</keyword>
<protein>
    <submittedName>
        <fullName evidence="6">DNA-binding transcriptional LysR family regulator</fullName>
    </submittedName>
</protein>
<dbReference type="PANTHER" id="PTHR30346:SF0">
    <property type="entry name" value="HCA OPERON TRANSCRIPTIONAL ACTIVATOR HCAR"/>
    <property type="match status" value="1"/>
</dbReference>
<proteinExistence type="inferred from homology"/>
<dbReference type="GO" id="GO:0003677">
    <property type="term" value="F:DNA binding"/>
    <property type="evidence" value="ECO:0007669"/>
    <property type="project" value="UniProtKB-KW"/>
</dbReference>
<dbReference type="Proteomes" id="UP000567795">
    <property type="component" value="Unassembled WGS sequence"/>
</dbReference>
<keyword evidence="2" id="KW-0805">Transcription regulation</keyword>
<organism evidence="6 7">
    <name type="scientific">Allostreptomyces psammosilenae</name>
    <dbReference type="NCBI Taxonomy" id="1892865"/>
    <lineage>
        <taxon>Bacteria</taxon>
        <taxon>Bacillati</taxon>
        <taxon>Actinomycetota</taxon>
        <taxon>Actinomycetes</taxon>
        <taxon>Kitasatosporales</taxon>
        <taxon>Streptomycetaceae</taxon>
        <taxon>Allostreptomyces</taxon>
    </lineage>
</organism>
<evidence type="ECO:0000313" key="6">
    <source>
        <dbReference type="EMBL" id="NYI05663.1"/>
    </source>
</evidence>
<accession>A0A852ZTC7</accession>
<dbReference type="CDD" id="cd08414">
    <property type="entry name" value="PBP2_LTTR_aromatics_like"/>
    <property type="match status" value="1"/>
</dbReference>
<dbReference type="Pfam" id="PF03466">
    <property type="entry name" value="LysR_substrate"/>
    <property type="match status" value="1"/>
</dbReference>
<dbReference type="SUPFAM" id="SSF46785">
    <property type="entry name" value="Winged helix' DNA-binding domain"/>
    <property type="match status" value="1"/>
</dbReference>
<dbReference type="RefSeq" id="WP_179814366.1">
    <property type="nucleotide sequence ID" value="NZ_JACBZD010000001.1"/>
</dbReference>
<feature type="domain" description="HTH lysR-type" evidence="5">
    <location>
        <begin position="1"/>
        <end position="61"/>
    </location>
</feature>
<gene>
    <name evidence="6" type="ORF">FHU37_002606</name>
</gene>
<evidence type="ECO:0000259" key="5">
    <source>
        <dbReference type="PROSITE" id="PS50931"/>
    </source>
</evidence>
<keyword evidence="4" id="KW-0804">Transcription</keyword>
<dbReference type="Pfam" id="PF00126">
    <property type="entry name" value="HTH_1"/>
    <property type="match status" value="1"/>
</dbReference>
<dbReference type="InterPro" id="IPR005119">
    <property type="entry name" value="LysR_subst-bd"/>
</dbReference>
<dbReference type="InterPro" id="IPR036390">
    <property type="entry name" value="WH_DNA-bd_sf"/>
</dbReference>
<dbReference type="InterPro" id="IPR036388">
    <property type="entry name" value="WH-like_DNA-bd_sf"/>
</dbReference>